<dbReference type="EMBL" id="JASCZI010030763">
    <property type="protein sequence ID" value="MED6124691.1"/>
    <property type="molecule type" value="Genomic_DNA"/>
</dbReference>
<dbReference type="GO" id="GO:0052650">
    <property type="term" value="F:all-trans-retinol dehydrogenase (NADP+) activity"/>
    <property type="evidence" value="ECO:0007669"/>
    <property type="project" value="UniProtKB-EC"/>
</dbReference>
<dbReference type="PANTHER" id="PTHR48476">
    <property type="entry name" value="SHORT-CHAIN DEHYDROGENASE TIC 32, CHLOROPLASTIC-LIKE"/>
    <property type="match status" value="1"/>
</dbReference>
<dbReference type="InterPro" id="IPR055280">
    <property type="entry name" value="TIC32"/>
</dbReference>
<protein>
    <submittedName>
        <fullName evidence="1">Short-chain dehydrogenase TIC 32, chloroplastic</fullName>
        <ecNumber evidence="1">1.1.1.300</ecNumber>
    </submittedName>
</protein>
<accession>A0ABU6RKR2</accession>
<reference evidence="1 2" key="1">
    <citation type="journal article" date="2023" name="Plants (Basel)">
        <title>Bridging the Gap: Combining Genomics and Transcriptomics Approaches to Understand Stylosanthes scabra, an Orphan Legume from the Brazilian Caatinga.</title>
        <authorList>
            <person name="Ferreira-Neto J.R.C."/>
            <person name="da Silva M.D."/>
            <person name="Binneck E."/>
            <person name="de Melo N.F."/>
            <person name="da Silva R.H."/>
            <person name="de Melo A.L.T.M."/>
            <person name="Pandolfi V."/>
            <person name="Bustamante F.O."/>
            <person name="Brasileiro-Vidal A.C."/>
            <person name="Benko-Iseppon A.M."/>
        </authorList>
    </citation>
    <scope>NUCLEOTIDE SEQUENCE [LARGE SCALE GENOMIC DNA]</scope>
    <source>
        <tissue evidence="1">Leaves</tissue>
    </source>
</reference>
<organism evidence="1 2">
    <name type="scientific">Stylosanthes scabra</name>
    <dbReference type="NCBI Taxonomy" id="79078"/>
    <lineage>
        <taxon>Eukaryota</taxon>
        <taxon>Viridiplantae</taxon>
        <taxon>Streptophyta</taxon>
        <taxon>Embryophyta</taxon>
        <taxon>Tracheophyta</taxon>
        <taxon>Spermatophyta</taxon>
        <taxon>Magnoliopsida</taxon>
        <taxon>eudicotyledons</taxon>
        <taxon>Gunneridae</taxon>
        <taxon>Pentapetalae</taxon>
        <taxon>rosids</taxon>
        <taxon>fabids</taxon>
        <taxon>Fabales</taxon>
        <taxon>Fabaceae</taxon>
        <taxon>Papilionoideae</taxon>
        <taxon>50 kb inversion clade</taxon>
        <taxon>dalbergioids sensu lato</taxon>
        <taxon>Dalbergieae</taxon>
        <taxon>Pterocarpus clade</taxon>
        <taxon>Stylosanthes</taxon>
    </lineage>
</organism>
<evidence type="ECO:0000313" key="2">
    <source>
        <dbReference type="Proteomes" id="UP001341840"/>
    </source>
</evidence>
<name>A0ABU6RKR2_9FABA</name>
<keyword evidence="2" id="KW-1185">Reference proteome</keyword>
<dbReference type="Gene3D" id="3.40.50.720">
    <property type="entry name" value="NAD(P)-binding Rossmann-like Domain"/>
    <property type="match status" value="1"/>
</dbReference>
<comment type="caution">
    <text evidence="1">The sequence shown here is derived from an EMBL/GenBank/DDBJ whole genome shotgun (WGS) entry which is preliminary data.</text>
</comment>
<dbReference type="PANTHER" id="PTHR48476:SF1">
    <property type="entry name" value="SHORT-CHAIN DEHYDROGENASE TIC 32, CHLOROPLASTIC-LIKE"/>
    <property type="match status" value="1"/>
</dbReference>
<sequence length="80" mass="8925">MHGVMNKLLRFILKNVEQGAATTCYVALHPQVSGISGEYFADNNLAKADSLGRDIVLAKKLWDFSMNWTEKNTESPNIVI</sequence>
<gene>
    <name evidence="1" type="primary">TIC32_12</name>
    <name evidence="1" type="ORF">PIB30_061353</name>
</gene>
<dbReference type="Proteomes" id="UP001341840">
    <property type="component" value="Unassembled WGS sequence"/>
</dbReference>
<proteinExistence type="predicted"/>
<evidence type="ECO:0000313" key="1">
    <source>
        <dbReference type="EMBL" id="MED6124691.1"/>
    </source>
</evidence>
<keyword evidence="1" id="KW-0560">Oxidoreductase</keyword>
<dbReference type="EC" id="1.1.1.300" evidence="1"/>